<organism evidence="1">
    <name type="scientific">bioreactor metagenome</name>
    <dbReference type="NCBI Taxonomy" id="1076179"/>
    <lineage>
        <taxon>unclassified sequences</taxon>
        <taxon>metagenomes</taxon>
        <taxon>ecological metagenomes</taxon>
    </lineage>
</organism>
<accession>A0A645J017</accession>
<dbReference type="EMBL" id="VSSQ01128050">
    <property type="protein sequence ID" value="MPN57018.1"/>
    <property type="molecule type" value="Genomic_DNA"/>
</dbReference>
<gene>
    <name evidence="1" type="ORF">SDC9_204712</name>
</gene>
<proteinExistence type="predicted"/>
<evidence type="ECO:0000313" key="1">
    <source>
        <dbReference type="EMBL" id="MPN57018.1"/>
    </source>
</evidence>
<comment type="caution">
    <text evidence="1">The sequence shown here is derived from an EMBL/GenBank/DDBJ whole genome shotgun (WGS) entry which is preliminary data.</text>
</comment>
<dbReference type="AlphaFoldDB" id="A0A645J017"/>
<reference evidence="1" key="1">
    <citation type="submission" date="2019-08" db="EMBL/GenBank/DDBJ databases">
        <authorList>
            <person name="Kucharzyk K."/>
            <person name="Murdoch R.W."/>
            <person name="Higgins S."/>
            <person name="Loffler F."/>
        </authorList>
    </citation>
    <scope>NUCLEOTIDE SEQUENCE</scope>
</reference>
<name>A0A645J017_9ZZZZ</name>
<protein>
    <submittedName>
        <fullName evidence="1">Uncharacterized protein</fullName>
    </submittedName>
</protein>
<sequence length="45" mass="5146">MAQLAAEGIKALRIKPLARHLLKQKKMKVIYTIPTKREDNNATDK</sequence>